<dbReference type="GO" id="GO:0030170">
    <property type="term" value="F:pyridoxal phosphate binding"/>
    <property type="evidence" value="ECO:0007669"/>
    <property type="project" value="UniProtKB-UniRule"/>
</dbReference>
<keyword evidence="5 8" id="KW-0457">Lysine biosynthesis</keyword>
<evidence type="ECO:0000259" key="9">
    <source>
        <dbReference type="Pfam" id="PF02784"/>
    </source>
</evidence>
<reference evidence="10 11" key="1">
    <citation type="submission" date="2019-03" db="EMBL/GenBank/DDBJ databases">
        <title>Genomic Encyclopedia of Type Strains, Phase IV (KMG-IV): sequencing the most valuable type-strain genomes for metagenomic binning, comparative biology and taxonomic classification.</title>
        <authorList>
            <person name="Goeker M."/>
        </authorList>
    </citation>
    <scope>NUCLEOTIDE SEQUENCE [LARGE SCALE GENOMIC DNA]</scope>
    <source>
        <strain evidence="10 11">DSM 29487</strain>
    </source>
</reference>
<dbReference type="PRINTS" id="PR01181">
    <property type="entry name" value="DAPDCRBXLASE"/>
</dbReference>
<feature type="binding site" evidence="5">
    <location>
        <position position="334"/>
    </location>
    <ligand>
        <name>substrate</name>
    </ligand>
</feature>
<dbReference type="NCBIfam" id="TIGR01048">
    <property type="entry name" value="lysA"/>
    <property type="match status" value="1"/>
</dbReference>
<keyword evidence="4 5" id="KW-0456">Lyase</keyword>
<keyword evidence="5" id="KW-0028">Amino-acid biosynthesis</keyword>
<feature type="binding site" evidence="5">
    <location>
        <begin position="290"/>
        <end position="293"/>
    </location>
    <ligand>
        <name>pyridoxal 5'-phosphate</name>
        <dbReference type="ChEBI" id="CHEBI:597326"/>
    </ligand>
</feature>
<dbReference type="Gene3D" id="2.40.37.10">
    <property type="entry name" value="Lyase, Ornithine Decarboxylase, Chain A, domain 1"/>
    <property type="match status" value="1"/>
</dbReference>
<keyword evidence="11" id="KW-1185">Reference proteome</keyword>
<dbReference type="GO" id="GO:0009089">
    <property type="term" value="P:lysine biosynthetic process via diaminopimelate"/>
    <property type="evidence" value="ECO:0007669"/>
    <property type="project" value="UniProtKB-UniRule"/>
</dbReference>
<dbReference type="EC" id="4.1.1.20" evidence="5 6"/>
<dbReference type="PANTHER" id="PTHR43727:SF2">
    <property type="entry name" value="GROUP IV DECARBOXYLASE"/>
    <property type="match status" value="1"/>
</dbReference>
<name>A0A4R3YN53_9FIRM</name>
<evidence type="ECO:0000313" key="10">
    <source>
        <dbReference type="EMBL" id="TCV94255.1"/>
    </source>
</evidence>
<dbReference type="InterPro" id="IPR002986">
    <property type="entry name" value="DAP_deCOOHase_LysA"/>
</dbReference>
<comment type="subunit">
    <text evidence="5">Homodimer.</text>
</comment>
<dbReference type="Pfam" id="PF02784">
    <property type="entry name" value="Orn_Arg_deC_N"/>
    <property type="match status" value="1"/>
</dbReference>
<keyword evidence="3 5" id="KW-0663">Pyridoxal phosphate</keyword>
<dbReference type="Gene3D" id="3.20.20.10">
    <property type="entry name" value="Alanine racemase"/>
    <property type="match status" value="1"/>
</dbReference>
<comment type="catalytic activity">
    <reaction evidence="5 8">
        <text>meso-2,6-diaminopimelate + H(+) = L-lysine + CO2</text>
        <dbReference type="Rhea" id="RHEA:15101"/>
        <dbReference type="ChEBI" id="CHEBI:15378"/>
        <dbReference type="ChEBI" id="CHEBI:16526"/>
        <dbReference type="ChEBI" id="CHEBI:32551"/>
        <dbReference type="ChEBI" id="CHEBI:57791"/>
        <dbReference type="EC" id="4.1.1.20"/>
    </reaction>
</comment>
<evidence type="ECO:0000256" key="8">
    <source>
        <dbReference type="RuleBase" id="RU003738"/>
    </source>
</evidence>
<sequence>MVLQTEFAQIRDNTLYIDDVNAMDLVKKYGTPLYVMSEGHIRHQMNELKTKFLDKYENVLPLFASKSFSCLEIYRLANEYGIGIDCVSAGEISIALKAGFDPHKIYFHGNNKLPSEIEYAISHDVDHFVIDNFYEIELVEEIASRLDKTIYATVRVVPEIKAGGHGFIQTGHKDTKFGFSARHGIYLEAISKILESTHIEFEGIHCHIGSQVFDLYAYISAMKRFVGFAYEIYDQLGVMVTKINAGGGYGIAYTKKDEPLDFEVITTEIMKTIKEGYDKRGWDMPMVLVEPGRYVVGNAGITLYTIGAIKEIPDVRTYVSIDGGMTDNIRTCLYDADYEGVIVNKAEQPKDTKVTVAGKICESGDIVVKEVMVAKPEPGDIFAQFSTGAYHYSMASNYNQLPKPAVVFTYQGKSKLVIRRQTFDDLTYYDTNEDYE</sequence>
<keyword evidence="2 5" id="KW-0210">Decarboxylase</keyword>
<dbReference type="EMBL" id="SMCQ01000021">
    <property type="protein sequence ID" value="TCV94255.1"/>
    <property type="molecule type" value="Genomic_DNA"/>
</dbReference>
<feature type="binding site" evidence="5">
    <location>
        <position position="390"/>
    </location>
    <ligand>
        <name>pyridoxal 5'-phosphate</name>
        <dbReference type="ChEBI" id="CHEBI:597326"/>
    </ligand>
</feature>
<feature type="binding site" evidence="5">
    <location>
        <position position="362"/>
    </location>
    <ligand>
        <name>substrate</name>
    </ligand>
</feature>
<dbReference type="UniPathway" id="UPA00034">
    <property type="reaction ID" value="UER00027"/>
</dbReference>
<evidence type="ECO:0000256" key="4">
    <source>
        <dbReference type="ARBA" id="ARBA00023239"/>
    </source>
</evidence>
<feature type="binding site" evidence="5">
    <location>
        <position position="248"/>
    </location>
    <ligand>
        <name>pyridoxal 5'-phosphate</name>
        <dbReference type="ChEBI" id="CHEBI:597326"/>
    </ligand>
</feature>
<proteinExistence type="inferred from homology"/>
<dbReference type="PANTHER" id="PTHR43727">
    <property type="entry name" value="DIAMINOPIMELATE DECARBOXYLASE"/>
    <property type="match status" value="1"/>
</dbReference>
<evidence type="ECO:0000256" key="7">
    <source>
        <dbReference type="PIRSR" id="PIRSR600183-50"/>
    </source>
</evidence>
<organism evidence="10 11">
    <name type="scientific">Longibaculum muris</name>
    <dbReference type="NCBI Taxonomy" id="1796628"/>
    <lineage>
        <taxon>Bacteria</taxon>
        <taxon>Bacillati</taxon>
        <taxon>Bacillota</taxon>
        <taxon>Erysipelotrichia</taxon>
        <taxon>Erysipelotrichales</taxon>
        <taxon>Coprobacillaceae</taxon>
        <taxon>Longibaculum</taxon>
    </lineage>
</organism>
<dbReference type="FunFam" id="3.20.20.10:FF:000003">
    <property type="entry name" value="Diaminopimelate decarboxylase"/>
    <property type="match status" value="1"/>
</dbReference>
<comment type="function">
    <text evidence="5">Specifically catalyzes the decarboxylation of meso-diaminopimelate (meso-DAP) to L-lysine.</text>
</comment>
<dbReference type="PROSITE" id="PS00879">
    <property type="entry name" value="ODR_DC_2_2"/>
    <property type="match status" value="1"/>
</dbReference>
<dbReference type="GeneID" id="98916252"/>
<dbReference type="InterPro" id="IPR009006">
    <property type="entry name" value="Ala_racemase/Decarboxylase_C"/>
</dbReference>
<comment type="pathway">
    <text evidence="5 8">Amino-acid biosynthesis; L-lysine biosynthesis via DAP pathway; L-lysine from DL-2,6-diaminopimelate: step 1/1.</text>
</comment>
<comment type="similarity">
    <text evidence="5">Belongs to the Orn/Lys/Arg decarboxylase class-II family. LysA subfamily.</text>
</comment>
<evidence type="ECO:0000256" key="3">
    <source>
        <dbReference type="ARBA" id="ARBA00022898"/>
    </source>
</evidence>
<accession>A0A4R3YN53</accession>
<evidence type="ECO:0000256" key="6">
    <source>
        <dbReference type="NCBIfam" id="TIGR01048"/>
    </source>
</evidence>
<feature type="domain" description="Orn/DAP/Arg decarboxylase 2 N-terminal" evidence="9">
    <location>
        <begin position="40"/>
        <end position="296"/>
    </location>
</feature>
<feature type="binding site" evidence="5">
    <location>
        <position position="390"/>
    </location>
    <ligand>
        <name>substrate</name>
    </ligand>
</feature>
<feature type="active site" description="Proton donor" evidence="7">
    <location>
        <position position="361"/>
    </location>
</feature>
<dbReference type="InterPro" id="IPR000183">
    <property type="entry name" value="Orn/DAP/Arg_de-COase"/>
</dbReference>
<dbReference type="SUPFAM" id="SSF51419">
    <property type="entry name" value="PLP-binding barrel"/>
    <property type="match status" value="1"/>
</dbReference>
<evidence type="ECO:0000256" key="5">
    <source>
        <dbReference type="HAMAP-Rule" id="MF_02120"/>
    </source>
</evidence>
<protein>
    <recommendedName>
        <fullName evidence="5 6">Diaminopimelate decarboxylase</fullName>
        <shortName evidence="5">DAP decarboxylase</shortName>
        <shortName evidence="5">DAPDC</shortName>
        <ecNumber evidence="5 6">4.1.1.20</ecNumber>
    </recommendedName>
</protein>
<dbReference type="AlphaFoldDB" id="A0A4R3YN53"/>
<dbReference type="Proteomes" id="UP000295515">
    <property type="component" value="Unassembled WGS sequence"/>
</dbReference>
<dbReference type="SUPFAM" id="SSF50621">
    <property type="entry name" value="Alanine racemase C-terminal domain-like"/>
    <property type="match status" value="1"/>
</dbReference>
<dbReference type="RefSeq" id="WP_066447226.1">
    <property type="nucleotide sequence ID" value="NZ_CAUWFI010000014.1"/>
</dbReference>
<gene>
    <name evidence="5" type="primary">lysA</name>
    <name evidence="10" type="ORF">EDD60_12150</name>
</gene>
<evidence type="ECO:0000256" key="2">
    <source>
        <dbReference type="ARBA" id="ARBA00022793"/>
    </source>
</evidence>
<dbReference type="HAMAP" id="MF_02120">
    <property type="entry name" value="LysA"/>
    <property type="match status" value="1"/>
</dbReference>
<comment type="cofactor">
    <cofactor evidence="1 5 7 8">
        <name>pyridoxal 5'-phosphate</name>
        <dbReference type="ChEBI" id="CHEBI:597326"/>
    </cofactor>
</comment>
<dbReference type="CDD" id="cd06828">
    <property type="entry name" value="PLPDE_III_DapDC"/>
    <property type="match status" value="1"/>
</dbReference>
<comment type="caution">
    <text evidence="10">The sequence shown here is derived from an EMBL/GenBank/DDBJ whole genome shotgun (WGS) entry which is preliminary data.</text>
</comment>
<evidence type="ECO:0000256" key="1">
    <source>
        <dbReference type="ARBA" id="ARBA00001933"/>
    </source>
</evidence>
<feature type="modified residue" description="N6-(pyridoxal phosphate)lysine" evidence="5 7">
    <location>
        <position position="66"/>
    </location>
</feature>
<feature type="binding site" evidence="5">
    <location>
        <position position="330"/>
    </location>
    <ligand>
        <name>substrate</name>
    </ligand>
</feature>
<dbReference type="GO" id="GO:0008836">
    <property type="term" value="F:diaminopimelate decarboxylase activity"/>
    <property type="evidence" value="ECO:0007669"/>
    <property type="project" value="UniProtKB-UniRule"/>
</dbReference>
<evidence type="ECO:0000313" key="11">
    <source>
        <dbReference type="Proteomes" id="UP000295515"/>
    </source>
</evidence>
<dbReference type="InterPro" id="IPR022657">
    <property type="entry name" value="De-COase2_CS"/>
</dbReference>
<dbReference type="InterPro" id="IPR022644">
    <property type="entry name" value="De-COase2_N"/>
</dbReference>
<feature type="binding site" evidence="5">
    <location>
        <position position="293"/>
    </location>
    <ligand>
        <name>substrate</name>
    </ligand>
</feature>
<dbReference type="InterPro" id="IPR029066">
    <property type="entry name" value="PLP-binding_barrel"/>
</dbReference>
<dbReference type="PRINTS" id="PR01179">
    <property type="entry name" value="ODADCRBXLASE"/>
</dbReference>